<feature type="compositionally biased region" description="Low complexity" evidence="10">
    <location>
        <begin position="763"/>
        <end position="775"/>
    </location>
</feature>
<dbReference type="GO" id="GO:0004674">
    <property type="term" value="F:protein serine/threonine kinase activity"/>
    <property type="evidence" value="ECO:0007669"/>
    <property type="project" value="UniProtKB-KW"/>
</dbReference>
<proteinExistence type="predicted"/>
<feature type="region of interest" description="Disordered" evidence="10">
    <location>
        <begin position="734"/>
        <end position="778"/>
    </location>
</feature>
<comment type="catalytic activity">
    <reaction evidence="7">
        <text>L-threonyl-[protein] + ATP = O-phospho-L-threonyl-[protein] + ADP + H(+)</text>
        <dbReference type="Rhea" id="RHEA:46608"/>
        <dbReference type="Rhea" id="RHEA-COMP:11060"/>
        <dbReference type="Rhea" id="RHEA-COMP:11605"/>
        <dbReference type="ChEBI" id="CHEBI:15378"/>
        <dbReference type="ChEBI" id="CHEBI:30013"/>
        <dbReference type="ChEBI" id="CHEBI:30616"/>
        <dbReference type="ChEBI" id="CHEBI:61977"/>
        <dbReference type="ChEBI" id="CHEBI:456216"/>
        <dbReference type="EC" id="2.7.11.1"/>
    </reaction>
</comment>
<evidence type="ECO:0000256" key="7">
    <source>
        <dbReference type="ARBA" id="ARBA00047899"/>
    </source>
</evidence>
<evidence type="ECO:0000256" key="6">
    <source>
        <dbReference type="ARBA" id="ARBA00022840"/>
    </source>
</evidence>
<dbReference type="SMART" id="SM00220">
    <property type="entry name" value="S_TKc"/>
    <property type="match status" value="1"/>
</dbReference>
<feature type="binding site" evidence="9">
    <location>
        <position position="190"/>
    </location>
    <ligand>
        <name>ATP</name>
        <dbReference type="ChEBI" id="CHEBI:30616"/>
    </ligand>
</feature>
<evidence type="ECO:0000256" key="10">
    <source>
        <dbReference type="SAM" id="MobiDB-lite"/>
    </source>
</evidence>
<dbReference type="PROSITE" id="PS00107">
    <property type="entry name" value="PROTEIN_KINASE_ATP"/>
    <property type="match status" value="1"/>
</dbReference>
<dbReference type="Pfam" id="PF00069">
    <property type="entry name" value="Pkinase"/>
    <property type="match status" value="1"/>
</dbReference>
<dbReference type="SUPFAM" id="SSF56112">
    <property type="entry name" value="Protein kinase-like (PK-like)"/>
    <property type="match status" value="1"/>
</dbReference>
<dbReference type="FunFam" id="1.10.510.10:FF:000571">
    <property type="entry name" value="Maternal embryonic leucine zipper kinase"/>
    <property type="match status" value="1"/>
</dbReference>
<dbReference type="InterPro" id="IPR008271">
    <property type="entry name" value="Ser/Thr_kinase_AS"/>
</dbReference>
<keyword evidence="2" id="KW-0723">Serine/threonine-protein kinase</keyword>
<keyword evidence="13" id="KW-1185">Reference proteome</keyword>
<evidence type="ECO:0000256" key="4">
    <source>
        <dbReference type="ARBA" id="ARBA00022741"/>
    </source>
</evidence>
<feature type="domain" description="Protein kinase" evidence="11">
    <location>
        <begin position="161"/>
        <end position="368"/>
    </location>
</feature>
<name>A0ABD2QL78_9PLAT</name>
<dbReference type="PROSITE" id="PS00108">
    <property type="entry name" value="PROTEIN_KINASE_ST"/>
    <property type="match status" value="1"/>
</dbReference>
<dbReference type="InterPro" id="IPR011009">
    <property type="entry name" value="Kinase-like_dom_sf"/>
</dbReference>
<dbReference type="PROSITE" id="PS50011">
    <property type="entry name" value="PROTEIN_KINASE_DOM"/>
    <property type="match status" value="1"/>
</dbReference>
<keyword evidence="6 9" id="KW-0067">ATP-binding</keyword>
<feature type="compositionally biased region" description="Polar residues" evidence="10">
    <location>
        <begin position="862"/>
        <end position="887"/>
    </location>
</feature>
<organism evidence="12 13">
    <name type="scientific">Cichlidogyrus casuarinus</name>
    <dbReference type="NCBI Taxonomy" id="1844966"/>
    <lineage>
        <taxon>Eukaryota</taxon>
        <taxon>Metazoa</taxon>
        <taxon>Spiralia</taxon>
        <taxon>Lophotrochozoa</taxon>
        <taxon>Platyhelminthes</taxon>
        <taxon>Monogenea</taxon>
        <taxon>Monopisthocotylea</taxon>
        <taxon>Dactylogyridea</taxon>
        <taxon>Ancyrocephalidae</taxon>
        <taxon>Cichlidogyrus</taxon>
    </lineage>
</organism>
<evidence type="ECO:0000256" key="8">
    <source>
        <dbReference type="ARBA" id="ARBA00048679"/>
    </source>
</evidence>
<dbReference type="EMBL" id="JBJKFK010000063">
    <property type="protein sequence ID" value="KAL3320288.1"/>
    <property type="molecule type" value="Genomic_DNA"/>
</dbReference>
<evidence type="ECO:0000256" key="2">
    <source>
        <dbReference type="ARBA" id="ARBA00022527"/>
    </source>
</evidence>
<reference evidence="12 13" key="1">
    <citation type="submission" date="2024-11" db="EMBL/GenBank/DDBJ databases">
        <title>Adaptive evolution of stress response genes in parasites aligns with host niche diversity.</title>
        <authorList>
            <person name="Hahn C."/>
            <person name="Resl P."/>
        </authorList>
    </citation>
    <scope>NUCLEOTIDE SEQUENCE [LARGE SCALE GENOMIC DNA]</scope>
    <source>
        <strain evidence="12">EGGRZ-B1_66</strain>
        <tissue evidence="12">Body</tissue>
    </source>
</reference>
<protein>
    <recommendedName>
        <fullName evidence="1">non-specific serine/threonine protein kinase</fullName>
        <ecNumber evidence="1">2.7.11.1</ecNumber>
    </recommendedName>
</protein>
<dbReference type="InterPro" id="IPR017441">
    <property type="entry name" value="Protein_kinase_ATP_BS"/>
</dbReference>
<dbReference type="GO" id="GO:0005524">
    <property type="term" value="F:ATP binding"/>
    <property type="evidence" value="ECO:0007669"/>
    <property type="project" value="UniProtKB-UniRule"/>
</dbReference>
<dbReference type="Gene3D" id="1.10.510.10">
    <property type="entry name" value="Transferase(Phosphotransferase) domain 1"/>
    <property type="match status" value="2"/>
</dbReference>
<dbReference type="PANTHER" id="PTHR24346:SF110">
    <property type="entry name" value="NON-SPECIFIC SERINE_THREONINE PROTEIN KINASE"/>
    <property type="match status" value="1"/>
</dbReference>
<dbReference type="EC" id="2.7.11.1" evidence="1"/>
<keyword evidence="4 9" id="KW-0547">Nucleotide-binding</keyword>
<evidence type="ECO:0000256" key="1">
    <source>
        <dbReference type="ARBA" id="ARBA00012513"/>
    </source>
</evidence>
<keyword evidence="3" id="KW-0808">Transferase</keyword>
<dbReference type="AlphaFoldDB" id="A0ABD2QL78"/>
<dbReference type="InterPro" id="IPR000719">
    <property type="entry name" value="Prot_kinase_dom"/>
</dbReference>
<evidence type="ECO:0000313" key="12">
    <source>
        <dbReference type="EMBL" id="KAL3320288.1"/>
    </source>
</evidence>
<evidence type="ECO:0000313" key="13">
    <source>
        <dbReference type="Proteomes" id="UP001626550"/>
    </source>
</evidence>
<comment type="caution">
    <text evidence="12">The sequence shown here is derived from an EMBL/GenBank/DDBJ whole genome shotgun (WGS) entry which is preliminary data.</text>
</comment>
<evidence type="ECO:0000256" key="3">
    <source>
        <dbReference type="ARBA" id="ARBA00022679"/>
    </source>
</evidence>
<feature type="region of interest" description="Disordered" evidence="10">
    <location>
        <begin position="648"/>
        <end position="674"/>
    </location>
</feature>
<dbReference type="Proteomes" id="UP001626550">
    <property type="component" value="Unassembled WGS sequence"/>
</dbReference>
<dbReference type="PANTHER" id="PTHR24346">
    <property type="entry name" value="MAP/MICROTUBULE AFFINITY-REGULATING KINASE"/>
    <property type="match status" value="1"/>
</dbReference>
<evidence type="ECO:0000256" key="9">
    <source>
        <dbReference type="PROSITE-ProRule" id="PRU10141"/>
    </source>
</evidence>
<feature type="region of interest" description="Disordered" evidence="10">
    <location>
        <begin position="808"/>
        <end position="914"/>
    </location>
</feature>
<evidence type="ECO:0000259" key="11">
    <source>
        <dbReference type="PROSITE" id="PS50011"/>
    </source>
</evidence>
<dbReference type="FunFam" id="3.30.200.20:FF:000003">
    <property type="entry name" value="Non-specific serine/threonine protein kinase"/>
    <property type="match status" value="1"/>
</dbReference>
<sequence length="1175" mass="131032">MYKHGSANSSSTEETEARERRFGSIDLQFFPQHRQQQLQQYSKLSSSKSTDAQANPTNIAISIDSTIETKPRRGNQLIETLVSAFADLPKLLCPVHSELYKESSSKGDTYKLRNLSQLQDRKAAIQLLKQHILALSALKQFNREFGLIPNKGVGNQRVGPYILGHSLGRGNFAVVKLATHSQLGIKVAIKMMNKEMVGSNNLHKVSRELEALKRCTHPHIARLYQVIDTDSSIYIVMEYAQNGEVFDHISVSHAFSEKEAREYFWQMVTAIDFCHNSGVVHRDLKAENLLFDSGFKIKSLGVILYILVCGSFPFPGESLSEIRSQVLRGIVRFPFYLSQPCEQLIRGMLQVDPVKRFRLSQVTVTPWMQESPNLTLYQKLLSTYQSKAKEYQFDALFRRQHPELSQVTKADKQEAQERLIDVGVIKALALCLKIEEDDIRKSVLLRKYDNCYAAYQLLCDKLARINSSYALRQCLLENVAQMMQQGNEAQQKPVTWDSLIYPNSTDLLVALAAINLDEDKMLSQLDQTEELKDEETSASFNQVRRHTVQMVSASMNQKLHASPKTESNPRRRAHQSEASGKDVYATTAANMTSQNESQPKEGCSPVRSTNKVMPRQITQPVFGGHHPHRILSRESDSEQRLHNAIEWMPTPWDGRNQGKSREEQMISGPSNSDTLPISLQSNLLECKYSDSHPLATIEAKYNLIFFLPSALQSSDLEPVSLLLKMSLWAQSSPYSQSQKPSEMLSVSTSSPSDEELATKHNEPSSPLPLLHLPPSGRKNSNTGIPMDIVDCFVAAVKDPHLLFPPELSPGGASHLRRTSTLSQSSLPYPRRSSDGAAELHPLHRQGPMLGGSYPEQTPCYRENNSANAETVATGSNAAPQGQTSSSHHPGAGEVGFFRPPIGKPAGVGTSQNQPGHFAYHFGPALPGGYLGPSSNNLANGDSRQYMPSFQWALSHQGVSQDVDLPPNAGTNYHHQKRFSLPMNCKRNSLFPSDQEFACCCDLGNEEKATGSDSEPEVLLKQLQHLFNSEVLPLELIDLFDLPSCGKVTSSSGAKTMLGPRLDRSSLPSKGLASYLAQYRRGSEASQRYRWSKRINEVISDLSPPMECETPPPQMTMTSTQQHSILPTFSVKQDLALDEQQSMLSKPVSPVGIEMSELREELFKVGYRLFIIDLFS</sequence>
<feature type="region of interest" description="Disordered" evidence="10">
    <location>
        <begin position="555"/>
        <end position="584"/>
    </location>
</feature>
<gene>
    <name evidence="12" type="primary">SIK3_1</name>
    <name evidence="12" type="ORF">Ciccas_001024</name>
</gene>
<evidence type="ECO:0000256" key="5">
    <source>
        <dbReference type="ARBA" id="ARBA00022777"/>
    </source>
</evidence>
<comment type="catalytic activity">
    <reaction evidence="8">
        <text>L-seryl-[protein] + ATP = O-phospho-L-seryl-[protein] + ADP + H(+)</text>
        <dbReference type="Rhea" id="RHEA:17989"/>
        <dbReference type="Rhea" id="RHEA-COMP:9863"/>
        <dbReference type="Rhea" id="RHEA-COMP:11604"/>
        <dbReference type="ChEBI" id="CHEBI:15378"/>
        <dbReference type="ChEBI" id="CHEBI:29999"/>
        <dbReference type="ChEBI" id="CHEBI:30616"/>
        <dbReference type="ChEBI" id="CHEBI:83421"/>
        <dbReference type="ChEBI" id="CHEBI:456216"/>
        <dbReference type="EC" id="2.7.11.1"/>
    </reaction>
</comment>
<keyword evidence="5 12" id="KW-0418">Kinase</keyword>
<accession>A0ABD2QL78</accession>